<protein>
    <recommendedName>
        <fullName evidence="3">General secretion pathway protein GspK</fullName>
    </recommendedName>
</protein>
<dbReference type="AlphaFoldDB" id="X0RIU4"/>
<dbReference type="InterPro" id="IPR010994">
    <property type="entry name" value="RuvA_2-like"/>
</dbReference>
<sequence length="300" mass="33107">YDGLDTPYVIPNGPLATVEELFLVKGFTAAEVYGEDANFNGILDPNEDDGDDRFPPDNRDGHLNPGLRAMATVFTSERNVDKEGRPRIDINRGALPRDLGLPDRTRQFIEVYRAEGNTFKHPSELLEMRHRPKQQHKDYPGVQPGSWVESGVGAEELPTVMDQLTAGSGRGARRAVGLVNVNTARAEVLATLPGLDANLAQEIVDVRGGLDAETKATVAWLYTQNLLDADEFKMVAPHVTARGFQFSVRCVGFGVPCGRYRVLEAVLDLAGRTPRIAYLRDITRLGMPFALDPELVERIR</sequence>
<evidence type="ECO:0000313" key="2">
    <source>
        <dbReference type="EMBL" id="GAF68769.1"/>
    </source>
</evidence>
<dbReference type="SUPFAM" id="SSF47781">
    <property type="entry name" value="RuvA domain 2-like"/>
    <property type="match status" value="1"/>
</dbReference>
<feature type="non-terminal residue" evidence="2">
    <location>
        <position position="1"/>
    </location>
</feature>
<comment type="caution">
    <text evidence="2">The sequence shown here is derived from an EMBL/GenBank/DDBJ whole genome shotgun (WGS) entry which is preliminary data.</text>
</comment>
<reference evidence="2" key="1">
    <citation type="journal article" date="2014" name="Front. Microbiol.">
        <title>High frequency of phylogenetically diverse reductive dehalogenase-homologous genes in deep subseafloor sedimentary metagenomes.</title>
        <authorList>
            <person name="Kawai M."/>
            <person name="Futagami T."/>
            <person name="Toyoda A."/>
            <person name="Takaki Y."/>
            <person name="Nishi S."/>
            <person name="Hori S."/>
            <person name="Arai W."/>
            <person name="Tsubouchi T."/>
            <person name="Morono Y."/>
            <person name="Uchiyama I."/>
            <person name="Ito T."/>
            <person name="Fujiyama A."/>
            <person name="Inagaki F."/>
            <person name="Takami H."/>
        </authorList>
    </citation>
    <scope>NUCLEOTIDE SEQUENCE</scope>
    <source>
        <strain evidence="2">Expedition CK06-06</strain>
    </source>
</reference>
<dbReference type="EMBL" id="BARS01007735">
    <property type="protein sequence ID" value="GAF68769.1"/>
    <property type="molecule type" value="Genomic_DNA"/>
</dbReference>
<evidence type="ECO:0000256" key="1">
    <source>
        <dbReference type="SAM" id="MobiDB-lite"/>
    </source>
</evidence>
<accession>X0RIU4</accession>
<gene>
    <name evidence="2" type="ORF">S01H1_14845</name>
</gene>
<dbReference type="Gene3D" id="1.10.150.320">
    <property type="entry name" value="Photosystem II 12 kDa extrinsic protein"/>
    <property type="match status" value="1"/>
</dbReference>
<organism evidence="2">
    <name type="scientific">marine sediment metagenome</name>
    <dbReference type="NCBI Taxonomy" id="412755"/>
    <lineage>
        <taxon>unclassified sequences</taxon>
        <taxon>metagenomes</taxon>
        <taxon>ecological metagenomes</taxon>
    </lineage>
</organism>
<name>X0RIU4_9ZZZZ</name>
<dbReference type="Pfam" id="PF12836">
    <property type="entry name" value="HHH_3"/>
    <property type="match status" value="1"/>
</dbReference>
<evidence type="ECO:0008006" key="3">
    <source>
        <dbReference type="Google" id="ProtNLM"/>
    </source>
</evidence>
<proteinExistence type="predicted"/>
<feature type="compositionally biased region" description="Basic and acidic residues" evidence="1">
    <location>
        <begin position="52"/>
        <end position="62"/>
    </location>
</feature>
<feature type="region of interest" description="Disordered" evidence="1">
    <location>
        <begin position="42"/>
        <end position="62"/>
    </location>
</feature>